<sequence length="195" mass="21634">MQYASAFCAKPFPLSPIPTEEIMSDKSRKPDTKPQTNPSDDDKSEAEIDAGSVIMMLIIFLLTSLGFLWMHLLDSDVSEADVAPTKATENEITLVYAVEMNGCNAPNNDCYIYVANASERSTFLRLVLSNEDDHPMPVRRGTIHDIAVQMECAEDNRCKISTTRDYEARILTVKLATSSLSQDIQLVVPLLGDED</sequence>
<keyword evidence="2" id="KW-1133">Transmembrane helix</keyword>
<proteinExistence type="predicted"/>
<reference evidence="3 4" key="1">
    <citation type="journal article" date="2015" name="Nature">
        <title>rRNA introns, odd ribosomes, and small enigmatic genomes across a large radiation of phyla.</title>
        <authorList>
            <person name="Brown C.T."/>
            <person name="Hug L.A."/>
            <person name="Thomas B.C."/>
            <person name="Sharon I."/>
            <person name="Castelle C.J."/>
            <person name="Singh A."/>
            <person name="Wilkins M.J."/>
            <person name="Williams K.H."/>
            <person name="Banfield J.F."/>
        </authorList>
    </citation>
    <scope>NUCLEOTIDE SEQUENCE [LARGE SCALE GENOMIC DNA]</scope>
</reference>
<protein>
    <submittedName>
        <fullName evidence="3">Uncharacterized protein</fullName>
    </submittedName>
</protein>
<evidence type="ECO:0000256" key="1">
    <source>
        <dbReference type="SAM" id="MobiDB-lite"/>
    </source>
</evidence>
<organism evidence="3 4">
    <name type="scientific">Candidatus Uhrbacteria bacterium GW2011_GWC1_41_20</name>
    <dbReference type="NCBI Taxonomy" id="1618983"/>
    <lineage>
        <taxon>Bacteria</taxon>
        <taxon>Candidatus Uhriibacteriota</taxon>
    </lineage>
</organism>
<dbReference type="Proteomes" id="UP000033930">
    <property type="component" value="Unassembled WGS sequence"/>
</dbReference>
<evidence type="ECO:0000313" key="3">
    <source>
        <dbReference type="EMBL" id="KKR98634.1"/>
    </source>
</evidence>
<evidence type="ECO:0000256" key="2">
    <source>
        <dbReference type="SAM" id="Phobius"/>
    </source>
</evidence>
<name>A0A0G0VCP8_9BACT</name>
<comment type="caution">
    <text evidence="3">The sequence shown here is derived from an EMBL/GenBank/DDBJ whole genome shotgun (WGS) entry which is preliminary data.</text>
</comment>
<keyword evidence="2" id="KW-0812">Transmembrane</keyword>
<feature type="region of interest" description="Disordered" evidence="1">
    <location>
        <begin position="11"/>
        <end position="45"/>
    </location>
</feature>
<dbReference type="AlphaFoldDB" id="A0A0G0VCP8"/>
<dbReference type="EMBL" id="LCAW01000016">
    <property type="protein sequence ID" value="KKR98634.1"/>
    <property type="molecule type" value="Genomic_DNA"/>
</dbReference>
<keyword evidence="2" id="KW-0472">Membrane</keyword>
<feature type="compositionally biased region" description="Basic and acidic residues" evidence="1">
    <location>
        <begin position="23"/>
        <end position="32"/>
    </location>
</feature>
<accession>A0A0G0VCP8</accession>
<feature type="transmembrane region" description="Helical" evidence="2">
    <location>
        <begin position="53"/>
        <end position="72"/>
    </location>
</feature>
<gene>
    <name evidence="3" type="ORF">UU50_C0016G0011</name>
</gene>
<evidence type="ECO:0000313" key="4">
    <source>
        <dbReference type="Proteomes" id="UP000033930"/>
    </source>
</evidence>